<gene>
    <name evidence="3" type="primary">FRS5_127</name>
    <name evidence="3" type="ORF">CK203_030112</name>
</gene>
<dbReference type="PANTHER" id="PTHR46328:SF43">
    <property type="entry name" value="FAR1 DOMAIN-CONTAINING PROTEIN"/>
    <property type="match status" value="1"/>
</dbReference>
<dbReference type="PANTHER" id="PTHR46328">
    <property type="entry name" value="FAR-RED IMPAIRED RESPONSIVE (FAR1) FAMILY PROTEIN-RELATED"/>
    <property type="match status" value="1"/>
</dbReference>
<evidence type="ECO:0000256" key="1">
    <source>
        <dbReference type="SAM" id="Coils"/>
    </source>
</evidence>
<organism evidence="3 4">
    <name type="scientific">Vitis vinifera</name>
    <name type="common">Grape</name>
    <dbReference type="NCBI Taxonomy" id="29760"/>
    <lineage>
        <taxon>Eukaryota</taxon>
        <taxon>Viridiplantae</taxon>
        <taxon>Streptophyta</taxon>
        <taxon>Embryophyta</taxon>
        <taxon>Tracheophyta</taxon>
        <taxon>Spermatophyta</taxon>
        <taxon>Magnoliopsida</taxon>
        <taxon>eudicotyledons</taxon>
        <taxon>Gunneridae</taxon>
        <taxon>Pentapetalae</taxon>
        <taxon>rosids</taxon>
        <taxon>Vitales</taxon>
        <taxon>Vitaceae</taxon>
        <taxon>Viteae</taxon>
        <taxon>Vitis</taxon>
    </lineage>
</organism>
<dbReference type="InterPro" id="IPR004330">
    <property type="entry name" value="FAR1_DNA_bnd_dom"/>
</dbReference>
<sequence length="365" mass="42068">MNDSTSFCRSIMENPSSLGFDSDESDPDMQAEAYEDHERIEDKLPNNLDLCAGEDDKIVEQSVINREVLEPYIGMEFNSRDEAREFYVAYGRRTGFTVRIHHNRRSRVNNQVIGQDFVCSKEGFRAKKYVYRKDRVLPPPPITREGCQAMIRLALRDGAKWVVTKFVKEHSHKLMSPSKVPWRGSGKHLVSELAVRLRNLLLCAHNKLAIFSRLVGMLVEGCKEEIMTHIESGSSKGVDVVGRGSRELAPIGHFRGGSKKIFGQNWEIFEVYGKILQCGGRDFDVVSIHSFQDEKDKRIRELSLELNNERQKCKRRCAAYEEQLNMILKDLEKHTEHMSRKVSDIVQSIREIEEEQSEDSDKEWS</sequence>
<evidence type="ECO:0000313" key="4">
    <source>
        <dbReference type="Proteomes" id="UP000288805"/>
    </source>
</evidence>
<comment type="caution">
    <text evidence="3">The sequence shown here is derived from an EMBL/GenBank/DDBJ whole genome shotgun (WGS) entry which is preliminary data.</text>
</comment>
<dbReference type="Pfam" id="PF03101">
    <property type="entry name" value="FAR1"/>
    <property type="match status" value="1"/>
</dbReference>
<reference evidence="3 4" key="1">
    <citation type="journal article" date="2018" name="PLoS Genet.">
        <title>Population sequencing reveals clonal diversity and ancestral inbreeding in the grapevine cultivar Chardonnay.</title>
        <authorList>
            <person name="Roach M.J."/>
            <person name="Johnson D.L."/>
            <person name="Bohlmann J."/>
            <person name="van Vuuren H.J."/>
            <person name="Jones S.J."/>
            <person name="Pretorius I.S."/>
            <person name="Schmidt S.A."/>
            <person name="Borneman A.R."/>
        </authorList>
    </citation>
    <scope>NUCLEOTIDE SEQUENCE [LARGE SCALE GENOMIC DNA]</scope>
    <source>
        <strain evidence="4">cv. Chardonnay</strain>
        <tissue evidence="3">Leaf</tissue>
    </source>
</reference>
<protein>
    <submittedName>
        <fullName evidence="3">Protein FAR1-related sequence 5</fullName>
    </submittedName>
</protein>
<proteinExistence type="predicted"/>
<feature type="domain" description="FAR1" evidence="2">
    <location>
        <begin position="85"/>
        <end position="175"/>
    </location>
</feature>
<keyword evidence="1" id="KW-0175">Coiled coil</keyword>
<evidence type="ECO:0000259" key="2">
    <source>
        <dbReference type="Pfam" id="PF03101"/>
    </source>
</evidence>
<dbReference type="AlphaFoldDB" id="A0A438I5J3"/>
<accession>A0A438I5J3</accession>
<evidence type="ECO:0000313" key="3">
    <source>
        <dbReference type="EMBL" id="RVW91981.1"/>
    </source>
</evidence>
<dbReference type="Proteomes" id="UP000288805">
    <property type="component" value="Unassembled WGS sequence"/>
</dbReference>
<name>A0A438I5J3_VITVI</name>
<dbReference type="EMBL" id="QGNW01000141">
    <property type="protein sequence ID" value="RVW91981.1"/>
    <property type="molecule type" value="Genomic_DNA"/>
</dbReference>
<feature type="coiled-coil region" evidence="1">
    <location>
        <begin position="292"/>
        <end position="323"/>
    </location>
</feature>